<dbReference type="NCBIfam" id="TIGR04057">
    <property type="entry name" value="SusC_RagA_signa"/>
    <property type="match status" value="1"/>
</dbReference>
<dbReference type="Gene3D" id="2.60.40.1120">
    <property type="entry name" value="Carboxypeptidase-like, regulatory domain"/>
    <property type="match status" value="1"/>
</dbReference>
<evidence type="ECO:0000256" key="10">
    <source>
        <dbReference type="SAM" id="SignalP"/>
    </source>
</evidence>
<evidence type="ECO:0000256" key="5">
    <source>
        <dbReference type="ARBA" id="ARBA00023077"/>
    </source>
</evidence>
<evidence type="ECO:0000259" key="11">
    <source>
        <dbReference type="Pfam" id="PF00593"/>
    </source>
</evidence>
<dbReference type="AlphaFoldDB" id="A0AA91TL06"/>
<feature type="chain" id="PRO_5041743547" evidence="10">
    <location>
        <begin position="39"/>
        <end position="1021"/>
    </location>
</feature>
<dbReference type="NCBIfam" id="TIGR04056">
    <property type="entry name" value="OMP_RagA_SusC"/>
    <property type="match status" value="1"/>
</dbReference>
<dbReference type="InterPro" id="IPR008969">
    <property type="entry name" value="CarboxyPept-like_regulatory"/>
</dbReference>
<feature type="signal peptide" evidence="10">
    <location>
        <begin position="1"/>
        <end position="38"/>
    </location>
</feature>
<dbReference type="InterPro" id="IPR012910">
    <property type="entry name" value="Plug_dom"/>
</dbReference>
<evidence type="ECO:0000313" key="14">
    <source>
        <dbReference type="Proteomes" id="UP000215155"/>
    </source>
</evidence>
<dbReference type="Pfam" id="PF07715">
    <property type="entry name" value="Plug"/>
    <property type="match status" value="1"/>
</dbReference>
<feature type="domain" description="TonB-dependent receptor plug" evidence="12">
    <location>
        <begin position="144"/>
        <end position="249"/>
    </location>
</feature>
<reference evidence="13 14" key="1">
    <citation type="submission" date="2017-07" db="EMBL/GenBank/DDBJ databases">
        <title>Draft genome sequence of Prevotella copri isolated from the gut of healthy adult Indian.</title>
        <authorList>
            <person name="Das B."/>
            <person name="Bag S."/>
            <person name="Ghosh T.S."/>
        </authorList>
    </citation>
    <scope>NUCLEOTIDE SEQUENCE [LARGE SCALE GENOMIC DNA]</scope>
    <source>
        <strain evidence="13 14">Indica</strain>
    </source>
</reference>
<dbReference type="InterPro" id="IPR023997">
    <property type="entry name" value="TonB-dep_OMP_SusC/RagA_CS"/>
</dbReference>
<sequence>MKNEKKKQKENIRLLRSYSLCACMIFLGGIAFPMPSNASNASNATELATQQKGKQISGTITDSHGVPVIGATVLEVGTTNAAITDLDGHFTLNARPGVKLKISYIGFKDIFVTVGSTNEYNIELKEDTEAIEEIVVVGYGTQKKVNLTGAIATISSDKLVNRTSANVTNMLAGQMPGVTVIQNSGQPGADGGLLRVRGLGTMGNASAMVVIDGVESTMSSVDPNDIENISILKDAAASAIYGVRAANGVILITTKKGSRGRAIVSYDGYVGWQSATRMPKFLDSYDYATLMNEAYRNDGLNEPYSQDALKKFKDGSDPDHYANSDWLGTLLSENGLFHNHHLSIKGGSDKITYSLAINYHDKDGLIENTNYNKFNVRANLEAYINKRLKVTTNMAVYRSVMTAPAEGIDNLMHYAFRETPVTPIQFKNGNYALFKNEHNSVASARNGGTSKQINNNFQGSLGMDLDIIDGLKLRGIAATTFNLLDNPTHLYTQSFYTADSDTPVKTTQNQLTEYDAKKVELNLQAYLDYNKTFGKHTVGALLGYSQIYNQMRYLQASRKNLPNSNTLDQINAGEVTTQTTYGTETEYSLRSVFGRLNYSYDDRYLFEANLRYDGTSRFPKNKRFGAFPSFSVGWRISEESWFNVSWVDNLKLRGSWGLLGNQDTVSSNYPYQTTYEYGYDYSFGNTLYPGISISSTLANSDLTWEKTSQYDFGIDATFLGNKLTFGFDYFHKETRDILLKLPIPYTLGVGAPMQNAGKVRNSGFEVQVGHNNRIGDWTYNVGANFSRVSTKILDLKGGDTPGQSVGDPLWAYYGYVCDGIFKDEADVKNHVSQATGAPKPGDLKYRDLDNSGSVDSRDRKVLGSYFPKINFGLNFSVQYKDFDMSALLQGAADVKGMPVPEIRYAFYNGGKVTDIHMNRWTESNPNPNAAYPRLSMKDSQNRVTSSFWVQDASYAKLRNLQVGYTLPKQLTSKYGISRLRIYSSIDNLFTITSFDGVDPEAVSGNYYPLTRNYSFGVNVTF</sequence>
<gene>
    <name evidence="13" type="ORF">CFT61_04375</name>
</gene>
<dbReference type="GO" id="GO:0009279">
    <property type="term" value="C:cell outer membrane"/>
    <property type="evidence" value="ECO:0007669"/>
    <property type="project" value="UniProtKB-SubCell"/>
</dbReference>
<keyword evidence="3 8" id="KW-1134">Transmembrane beta strand</keyword>
<evidence type="ECO:0000259" key="12">
    <source>
        <dbReference type="Pfam" id="PF07715"/>
    </source>
</evidence>
<comment type="similarity">
    <text evidence="8 9">Belongs to the TonB-dependent receptor family.</text>
</comment>
<keyword evidence="6 8" id="KW-0472">Membrane</keyword>
<evidence type="ECO:0000256" key="1">
    <source>
        <dbReference type="ARBA" id="ARBA00004571"/>
    </source>
</evidence>
<dbReference type="Gene3D" id="2.40.170.20">
    <property type="entry name" value="TonB-dependent receptor, beta-barrel domain"/>
    <property type="match status" value="1"/>
</dbReference>
<dbReference type="SUPFAM" id="SSF56935">
    <property type="entry name" value="Porins"/>
    <property type="match status" value="1"/>
</dbReference>
<name>A0AA91TL06_9BACT</name>
<dbReference type="InterPro" id="IPR023996">
    <property type="entry name" value="TonB-dep_OMP_SusC/RagA"/>
</dbReference>
<dbReference type="InterPro" id="IPR039426">
    <property type="entry name" value="TonB-dep_rcpt-like"/>
</dbReference>
<keyword evidence="5 9" id="KW-0798">TonB box</keyword>
<dbReference type="InterPro" id="IPR000531">
    <property type="entry name" value="Beta-barrel_TonB"/>
</dbReference>
<dbReference type="Pfam" id="PF13715">
    <property type="entry name" value="CarbopepD_reg_2"/>
    <property type="match status" value="1"/>
</dbReference>
<evidence type="ECO:0000256" key="9">
    <source>
        <dbReference type="RuleBase" id="RU003357"/>
    </source>
</evidence>
<keyword evidence="4 8" id="KW-0812">Transmembrane</keyword>
<keyword evidence="2 8" id="KW-0813">Transport</keyword>
<organism evidence="13 14">
    <name type="scientific">Segatella copri</name>
    <dbReference type="NCBI Taxonomy" id="165179"/>
    <lineage>
        <taxon>Bacteria</taxon>
        <taxon>Pseudomonadati</taxon>
        <taxon>Bacteroidota</taxon>
        <taxon>Bacteroidia</taxon>
        <taxon>Bacteroidales</taxon>
        <taxon>Prevotellaceae</taxon>
        <taxon>Segatella</taxon>
    </lineage>
</organism>
<keyword evidence="10" id="KW-0732">Signal</keyword>
<protein>
    <submittedName>
        <fullName evidence="13">SusC/RagA family TonB-linked outer membrane protein</fullName>
    </submittedName>
</protein>
<evidence type="ECO:0000256" key="4">
    <source>
        <dbReference type="ARBA" id="ARBA00022692"/>
    </source>
</evidence>
<evidence type="ECO:0000256" key="3">
    <source>
        <dbReference type="ARBA" id="ARBA00022452"/>
    </source>
</evidence>
<dbReference type="PROSITE" id="PS52016">
    <property type="entry name" value="TONB_DEPENDENT_REC_3"/>
    <property type="match status" value="1"/>
</dbReference>
<feature type="domain" description="TonB-dependent receptor-like beta-barrel" evidence="11">
    <location>
        <begin position="432"/>
        <end position="988"/>
    </location>
</feature>
<proteinExistence type="inferred from homology"/>
<dbReference type="SUPFAM" id="SSF49464">
    <property type="entry name" value="Carboxypeptidase regulatory domain-like"/>
    <property type="match status" value="1"/>
</dbReference>
<evidence type="ECO:0000313" key="13">
    <source>
        <dbReference type="EMBL" id="OXL44672.1"/>
    </source>
</evidence>
<accession>A0AA91TL06</accession>
<comment type="caution">
    <text evidence="13">The sequence shown here is derived from an EMBL/GenBank/DDBJ whole genome shotgun (WGS) entry which is preliminary data.</text>
</comment>
<evidence type="ECO:0000256" key="2">
    <source>
        <dbReference type="ARBA" id="ARBA00022448"/>
    </source>
</evidence>
<evidence type="ECO:0000256" key="8">
    <source>
        <dbReference type="PROSITE-ProRule" id="PRU01360"/>
    </source>
</evidence>
<comment type="subcellular location">
    <subcellularLocation>
        <location evidence="1 8">Cell outer membrane</location>
        <topology evidence="1 8">Multi-pass membrane protein</topology>
    </subcellularLocation>
</comment>
<dbReference type="FunFam" id="2.170.130.10:FF:000003">
    <property type="entry name" value="SusC/RagA family TonB-linked outer membrane protein"/>
    <property type="match status" value="1"/>
</dbReference>
<dbReference type="InterPro" id="IPR036942">
    <property type="entry name" value="Beta-barrel_TonB_sf"/>
</dbReference>
<dbReference type="EMBL" id="NMPZ01000005">
    <property type="protein sequence ID" value="OXL44672.1"/>
    <property type="molecule type" value="Genomic_DNA"/>
</dbReference>
<dbReference type="Pfam" id="PF00593">
    <property type="entry name" value="TonB_dep_Rec_b-barrel"/>
    <property type="match status" value="1"/>
</dbReference>
<evidence type="ECO:0000256" key="6">
    <source>
        <dbReference type="ARBA" id="ARBA00023136"/>
    </source>
</evidence>
<keyword evidence="7 8" id="KW-0998">Cell outer membrane</keyword>
<dbReference type="InterPro" id="IPR037066">
    <property type="entry name" value="Plug_dom_sf"/>
</dbReference>
<dbReference type="Proteomes" id="UP000215155">
    <property type="component" value="Unassembled WGS sequence"/>
</dbReference>
<dbReference type="Gene3D" id="2.170.130.10">
    <property type="entry name" value="TonB-dependent receptor, plug domain"/>
    <property type="match status" value="1"/>
</dbReference>
<evidence type="ECO:0000256" key="7">
    <source>
        <dbReference type="ARBA" id="ARBA00023237"/>
    </source>
</evidence>